<protein>
    <submittedName>
        <fullName evidence="2">Amidase</fullName>
    </submittedName>
</protein>
<dbReference type="PIRSF" id="PIRSF001221">
    <property type="entry name" value="Amidase_fungi"/>
    <property type="match status" value="1"/>
</dbReference>
<dbReference type="InterPro" id="IPR052739">
    <property type="entry name" value="FAAH2"/>
</dbReference>
<comment type="caution">
    <text evidence="2">The sequence shown here is derived from an EMBL/GenBank/DDBJ whole genome shotgun (WGS) entry which is preliminary data.</text>
</comment>
<reference evidence="2 3" key="1">
    <citation type="submission" date="2018-03" db="EMBL/GenBank/DDBJ databases">
        <title>Brevisbacillus phylogenomics.</title>
        <authorList>
            <person name="Dunlap C."/>
        </authorList>
    </citation>
    <scope>NUCLEOTIDE SEQUENCE [LARGE SCALE GENOMIC DNA]</scope>
    <source>
        <strain evidence="2 3">NRRL B-41110</strain>
    </source>
</reference>
<dbReference type="InterPro" id="IPR023631">
    <property type="entry name" value="Amidase_dom"/>
</dbReference>
<dbReference type="Pfam" id="PF01425">
    <property type="entry name" value="Amidase"/>
    <property type="match status" value="1"/>
</dbReference>
<accession>A0ABX5FNH4</accession>
<dbReference type="InterPro" id="IPR036928">
    <property type="entry name" value="AS_sf"/>
</dbReference>
<dbReference type="Gene3D" id="3.90.1300.10">
    <property type="entry name" value="Amidase signature (AS) domain"/>
    <property type="match status" value="1"/>
</dbReference>
<keyword evidence="3" id="KW-1185">Reference proteome</keyword>
<evidence type="ECO:0000313" key="3">
    <source>
        <dbReference type="Proteomes" id="UP000241645"/>
    </source>
</evidence>
<dbReference type="Proteomes" id="UP000241645">
    <property type="component" value="Unassembled WGS sequence"/>
</dbReference>
<evidence type="ECO:0000259" key="1">
    <source>
        <dbReference type="Pfam" id="PF01425"/>
    </source>
</evidence>
<dbReference type="RefSeq" id="WP_106834981.1">
    <property type="nucleotide sequence ID" value="NZ_JARMEW010000047.1"/>
</dbReference>
<organism evidence="2 3">
    <name type="scientific">Brevibacillus porteri</name>
    <dbReference type="NCBI Taxonomy" id="2126350"/>
    <lineage>
        <taxon>Bacteria</taxon>
        <taxon>Bacillati</taxon>
        <taxon>Bacillota</taxon>
        <taxon>Bacilli</taxon>
        <taxon>Bacillales</taxon>
        <taxon>Paenibacillaceae</taxon>
        <taxon>Brevibacillus</taxon>
    </lineage>
</organism>
<dbReference type="PANTHER" id="PTHR43372:SF4">
    <property type="entry name" value="FATTY-ACID AMIDE HYDROLASE 2"/>
    <property type="match status" value="1"/>
</dbReference>
<proteinExistence type="predicted"/>
<sequence length="496" mass="54741">MKELIDLTATEMGTWIRERKISAEEATRHIFKRIDFLNGKVNAIVASDEKSAIEAAKQADKEIGEGIYRGPLHGVPITIKDSFATAGLATTSGFTPLKGYIPQHDAAVVRRLKQAGAIILGKTNVPPLLMDMQTDNDIYGRTNNPWNLERTTGGSSGGSAAAVAAGLSYLDIGSDIGGSLRVPAHFCGVFSLKPTEGAVPAAGHMPGFEGMSDYTSSRHLACYGPVARSIADLEVAFSIISGGNGNAGLPHGPQVLPPPLQEQPLHIRWMEELPGYPTSRAIRDQLRRFVKMLEQQGMRVEQVTAPPLDVRKTWETWGKMIDAELNSTTPSLLRGLAHLMTMPIYRQIPSATMLIPLTFKNYMRVLTIREQLIRSFEQFMTDCDLFLCPVSCTTAFPHMAKSRMWGNKPLYTKPLYVDENPQNYWAATTFYTSLFNVTGSPVVTMPIGFDEQGLPIGIQCVGKRWRDRELLQGASKLYATCPEWRAPEISVEPHYE</sequence>
<dbReference type="PANTHER" id="PTHR43372">
    <property type="entry name" value="FATTY-ACID AMIDE HYDROLASE"/>
    <property type="match status" value="1"/>
</dbReference>
<gene>
    <name evidence="2" type="ORF">C7R92_16340</name>
</gene>
<dbReference type="SUPFAM" id="SSF75304">
    <property type="entry name" value="Amidase signature (AS) enzymes"/>
    <property type="match status" value="1"/>
</dbReference>
<feature type="domain" description="Amidase" evidence="1">
    <location>
        <begin position="25"/>
        <end position="471"/>
    </location>
</feature>
<dbReference type="EMBL" id="PXZO01000030">
    <property type="protein sequence ID" value="PSK09079.1"/>
    <property type="molecule type" value="Genomic_DNA"/>
</dbReference>
<name>A0ABX5FNH4_9BACL</name>
<evidence type="ECO:0000313" key="2">
    <source>
        <dbReference type="EMBL" id="PSK09079.1"/>
    </source>
</evidence>
<dbReference type="GeneID" id="95751664"/>